<sequence>MAPSRVAGGMAHSSSSSGIFFQGDGQSHAVGNSHLSSFGNSGNSFPGNMRSNLRPVSGDATNTVLNSVASSGPSVGASSLVTDANSGLSGGPHLQRSASINNESYMRLPASPMSFSSNNISISGSSIMDGSSVVQQSSNQDMNSQQVQQSQQRQGASSATSLSTARIGGQVSFPTGSRVPGSFIQEPNNVSHLQKKPRLDIKQEDILQQQVLQQLLQRQDSMHLQAPNPQLQALIQQQRLRQQQQQQLLQSMPQVQRAHLLQQQQQLQLRQQLQVQQQGAQPVSAVKRAYDGGDIELNSFRNLILGRGKEATFEVLPRLNEIKFGSGVIDELLFLDLPRECRFPSGIMMLEYGKAVQESVYEQLRVVREGQLRVIFTPDLKVNQLLQVAQKCQSTIAESGSEGVSQQDLQANSNMVVTAGRQLAKSLELQSLNDLGFSKRYVRCLQIFPSAERISSNINSCFASGSIAHLQRA</sequence>
<proteinExistence type="predicted"/>
<gene>
    <name evidence="2" type="ORF">RJ639_027958</name>
</gene>
<evidence type="ECO:0000256" key="1">
    <source>
        <dbReference type="SAM" id="MobiDB-lite"/>
    </source>
</evidence>
<dbReference type="Proteomes" id="UP001188597">
    <property type="component" value="Unassembled WGS sequence"/>
</dbReference>
<dbReference type="InterPro" id="IPR029005">
    <property type="entry name" value="LIM-bd/SEUSS"/>
</dbReference>
<dbReference type="EMBL" id="JAVXUP010000080">
    <property type="protein sequence ID" value="KAK3039254.1"/>
    <property type="molecule type" value="Genomic_DNA"/>
</dbReference>
<evidence type="ECO:0000313" key="2">
    <source>
        <dbReference type="EMBL" id="KAK3039254.1"/>
    </source>
</evidence>
<accession>A0AA89BDF0</accession>
<reference evidence="2" key="1">
    <citation type="submission" date="2022-12" db="EMBL/GenBank/DDBJ databases">
        <title>Draft genome assemblies for two species of Escallonia (Escalloniales).</title>
        <authorList>
            <person name="Chanderbali A."/>
            <person name="Dervinis C."/>
            <person name="Anghel I."/>
            <person name="Soltis D."/>
            <person name="Soltis P."/>
            <person name="Zapata F."/>
        </authorList>
    </citation>
    <scope>NUCLEOTIDE SEQUENCE</scope>
    <source>
        <strain evidence="2">UCBG64.0493</strain>
        <tissue evidence="2">Leaf</tissue>
    </source>
</reference>
<name>A0AA89BDF0_9ASTE</name>
<dbReference type="AlphaFoldDB" id="A0AA89BDF0"/>
<evidence type="ECO:0000313" key="3">
    <source>
        <dbReference type="Proteomes" id="UP001188597"/>
    </source>
</evidence>
<keyword evidence="3" id="KW-1185">Reference proteome</keyword>
<feature type="region of interest" description="Disordered" evidence="1">
    <location>
        <begin position="126"/>
        <end position="185"/>
    </location>
</feature>
<comment type="caution">
    <text evidence="2">The sequence shown here is derived from an EMBL/GenBank/DDBJ whole genome shotgun (WGS) entry which is preliminary data.</text>
</comment>
<dbReference type="Pfam" id="PF01803">
    <property type="entry name" value="LIM_bind"/>
    <property type="match status" value="1"/>
</dbReference>
<protein>
    <submittedName>
        <fullName evidence="2">Uncharacterized protein</fullName>
    </submittedName>
</protein>
<feature type="compositionally biased region" description="Low complexity" evidence="1">
    <location>
        <begin position="126"/>
        <end position="158"/>
    </location>
</feature>
<dbReference type="PANTHER" id="PTHR10378">
    <property type="entry name" value="LIM DOMAIN-BINDING PROTEIN"/>
    <property type="match status" value="1"/>
</dbReference>
<organism evidence="2 3">
    <name type="scientific">Escallonia herrerae</name>
    <dbReference type="NCBI Taxonomy" id="1293975"/>
    <lineage>
        <taxon>Eukaryota</taxon>
        <taxon>Viridiplantae</taxon>
        <taxon>Streptophyta</taxon>
        <taxon>Embryophyta</taxon>
        <taxon>Tracheophyta</taxon>
        <taxon>Spermatophyta</taxon>
        <taxon>Magnoliopsida</taxon>
        <taxon>eudicotyledons</taxon>
        <taxon>Gunneridae</taxon>
        <taxon>Pentapetalae</taxon>
        <taxon>asterids</taxon>
        <taxon>campanulids</taxon>
        <taxon>Escalloniales</taxon>
        <taxon>Escalloniaceae</taxon>
        <taxon>Escallonia</taxon>
    </lineage>
</organism>